<reference evidence="2" key="1">
    <citation type="journal article" date="2023" name="IScience">
        <title>Live-bearing cockroach genome reveals convergent evolutionary mechanisms linked to viviparity in insects and beyond.</title>
        <authorList>
            <person name="Fouks B."/>
            <person name="Harrison M.C."/>
            <person name="Mikhailova A.A."/>
            <person name="Marchal E."/>
            <person name="English S."/>
            <person name="Carruthers M."/>
            <person name="Jennings E.C."/>
            <person name="Chiamaka E.L."/>
            <person name="Frigard R.A."/>
            <person name="Pippel M."/>
            <person name="Attardo G.M."/>
            <person name="Benoit J.B."/>
            <person name="Bornberg-Bauer E."/>
            <person name="Tobe S.S."/>
        </authorList>
    </citation>
    <scope>NUCLEOTIDE SEQUENCE</scope>
    <source>
        <strain evidence="2">Stay&amp;Tobe</strain>
    </source>
</reference>
<comment type="caution">
    <text evidence="2">The sequence shown here is derived from an EMBL/GenBank/DDBJ whole genome shotgun (WGS) entry which is preliminary data.</text>
</comment>
<dbReference type="PANTHER" id="PTHR21879:SF4">
    <property type="entry name" value="OSIRIS 17, ISOFORM C"/>
    <property type="match status" value="1"/>
</dbReference>
<proteinExistence type="predicted"/>
<feature type="region of interest" description="Disordered" evidence="1">
    <location>
        <begin position="140"/>
        <end position="163"/>
    </location>
</feature>
<keyword evidence="3" id="KW-1185">Reference proteome</keyword>
<sequence>CSDSHENDLSPDLEDVIDEEINNIDNPKKTNNYGGYVMGKFVNSLVKLSGEINYVPYQNGGRSARMLHGNTTYVNNSMWEQLFKYCGAKTALSCVKKTVYSYIDRSISTEQDFAVTDGVIFTRHGRQLIENKYDRSLNEKVTENNSSKDQEINESSKNDTDRVTSSFQSLTNSLYNKGVKFIMSHDLELQLPETFFDGAILRISPKALEEDGGALLKLEVNNRRDDGDGRIFFKK</sequence>
<dbReference type="Pfam" id="PF07898">
    <property type="entry name" value="DUF1676"/>
    <property type="match status" value="1"/>
</dbReference>
<dbReference type="AlphaFoldDB" id="A0AAD8E514"/>
<accession>A0AAD8E514</accession>
<evidence type="ECO:0000313" key="3">
    <source>
        <dbReference type="Proteomes" id="UP001233999"/>
    </source>
</evidence>
<protein>
    <submittedName>
        <fullName evidence="2">Uncharacterized protein</fullName>
    </submittedName>
</protein>
<evidence type="ECO:0000313" key="2">
    <source>
        <dbReference type="EMBL" id="KAJ9577061.1"/>
    </source>
</evidence>
<dbReference type="InterPro" id="IPR012464">
    <property type="entry name" value="DUF1676"/>
</dbReference>
<dbReference type="PANTHER" id="PTHR21879">
    <property type="entry name" value="FI03362P-RELATED-RELATED"/>
    <property type="match status" value="1"/>
</dbReference>
<evidence type="ECO:0000256" key="1">
    <source>
        <dbReference type="SAM" id="MobiDB-lite"/>
    </source>
</evidence>
<dbReference type="EMBL" id="JASPKZ010009377">
    <property type="protein sequence ID" value="KAJ9577061.1"/>
    <property type="molecule type" value="Genomic_DNA"/>
</dbReference>
<gene>
    <name evidence="2" type="ORF">L9F63_006341</name>
</gene>
<name>A0AAD8E514_DIPPU</name>
<reference evidence="2" key="2">
    <citation type="submission" date="2023-05" db="EMBL/GenBank/DDBJ databases">
        <authorList>
            <person name="Fouks B."/>
        </authorList>
    </citation>
    <scope>NUCLEOTIDE SEQUENCE</scope>
    <source>
        <strain evidence="2">Stay&amp;Tobe</strain>
        <tissue evidence="2">Testes</tissue>
    </source>
</reference>
<feature type="compositionally biased region" description="Basic and acidic residues" evidence="1">
    <location>
        <begin position="140"/>
        <end position="162"/>
    </location>
</feature>
<organism evidence="2 3">
    <name type="scientific">Diploptera punctata</name>
    <name type="common">Pacific beetle cockroach</name>
    <dbReference type="NCBI Taxonomy" id="6984"/>
    <lineage>
        <taxon>Eukaryota</taxon>
        <taxon>Metazoa</taxon>
        <taxon>Ecdysozoa</taxon>
        <taxon>Arthropoda</taxon>
        <taxon>Hexapoda</taxon>
        <taxon>Insecta</taxon>
        <taxon>Pterygota</taxon>
        <taxon>Neoptera</taxon>
        <taxon>Polyneoptera</taxon>
        <taxon>Dictyoptera</taxon>
        <taxon>Blattodea</taxon>
        <taxon>Blaberoidea</taxon>
        <taxon>Blaberidae</taxon>
        <taxon>Diplopterinae</taxon>
        <taxon>Diploptera</taxon>
    </lineage>
</organism>
<feature type="non-terminal residue" evidence="2">
    <location>
        <position position="235"/>
    </location>
</feature>
<dbReference type="Proteomes" id="UP001233999">
    <property type="component" value="Unassembled WGS sequence"/>
</dbReference>
<feature type="non-terminal residue" evidence="2">
    <location>
        <position position="1"/>
    </location>
</feature>
<dbReference type="GO" id="GO:0016020">
    <property type="term" value="C:membrane"/>
    <property type="evidence" value="ECO:0007669"/>
    <property type="project" value="TreeGrafter"/>
</dbReference>